<sequence length="333" mass="36598">MTHVEKPNNINKAQATAPADELHNNIEEELSKDSQLIGPGQILSDARKKAGLSQQDVANKLNFRLTLVNEIESELFNSSLPETYNRGYLRSYAKLVNVSQEDVLVSYQQLNIAKAQVSKLQSFSKGTEKLAESNRIMWVSYIILAILIGSTVMWWLQNNKEQPQTPIADIEIKTQRVEDVTDNQASKVSTAKIDNVIESTTKAPLVATTVSEQQSSDITPSAVNIESSQLSEADTAALESRSIMAQESTEAALTEVIFTFSGDCWVNISDATGERIAWGVKKLGYVMTISGQAPFDVTLGRPELVAINFADEAIDMSQFNIGNIAKFTLPVTH</sequence>
<keyword evidence="1" id="KW-1133">Transmembrane helix</keyword>
<name>A0A5C6QSZ1_9GAMM</name>
<reference evidence="4 6" key="1">
    <citation type="submission" date="2019-07" db="EMBL/GenBank/DDBJ databases">
        <title>Genomes of sea-ice associated Colwellia species.</title>
        <authorList>
            <person name="Bowman J.P."/>
        </authorList>
    </citation>
    <scope>NUCLEOTIDE SEQUENCE [LARGE SCALE GENOMIC DNA]</scope>
    <source>
        <strain evidence="3 5">ACAM 607</strain>
        <strain evidence="4 6">IC036</strain>
    </source>
</reference>
<dbReference type="AlphaFoldDB" id="A0A5C6QSZ1"/>
<dbReference type="Gene3D" id="1.10.260.40">
    <property type="entry name" value="lambda repressor-like DNA-binding domains"/>
    <property type="match status" value="1"/>
</dbReference>
<accession>A0A5C6QSZ1</accession>
<dbReference type="EMBL" id="VOLQ01000001">
    <property type="protein sequence ID" value="TWX72366.1"/>
    <property type="molecule type" value="Genomic_DNA"/>
</dbReference>
<dbReference type="InterPro" id="IPR050400">
    <property type="entry name" value="Bact_Cytoskel_RodZ"/>
</dbReference>
<gene>
    <name evidence="3" type="ORF">ESZ26_02635</name>
    <name evidence="4" type="ORF">ESZ27_00730</name>
</gene>
<evidence type="ECO:0000256" key="1">
    <source>
        <dbReference type="SAM" id="Phobius"/>
    </source>
</evidence>
<protein>
    <submittedName>
        <fullName evidence="4">DUF4115 domain-containing protein</fullName>
    </submittedName>
</protein>
<keyword evidence="1" id="KW-0472">Membrane</keyword>
<proteinExistence type="predicted"/>
<feature type="domain" description="HTH cro/C1-type" evidence="2">
    <location>
        <begin position="43"/>
        <end position="73"/>
    </location>
</feature>
<evidence type="ECO:0000313" key="6">
    <source>
        <dbReference type="Proteomes" id="UP000321917"/>
    </source>
</evidence>
<evidence type="ECO:0000313" key="4">
    <source>
        <dbReference type="EMBL" id="TWX72366.1"/>
    </source>
</evidence>
<dbReference type="InterPro" id="IPR001387">
    <property type="entry name" value="Cro/C1-type_HTH"/>
</dbReference>
<feature type="transmembrane region" description="Helical" evidence="1">
    <location>
        <begin position="138"/>
        <end position="156"/>
    </location>
</feature>
<dbReference type="Proteomes" id="UP000321917">
    <property type="component" value="Unassembled WGS sequence"/>
</dbReference>
<dbReference type="CDD" id="cd00093">
    <property type="entry name" value="HTH_XRE"/>
    <property type="match status" value="1"/>
</dbReference>
<dbReference type="PROSITE" id="PS50943">
    <property type="entry name" value="HTH_CROC1"/>
    <property type="match status" value="1"/>
</dbReference>
<dbReference type="RefSeq" id="WP_146797925.1">
    <property type="nucleotide sequence ID" value="NZ_VOLP01000004.1"/>
</dbReference>
<dbReference type="PANTHER" id="PTHR34475">
    <property type="match status" value="1"/>
</dbReference>
<dbReference type="SUPFAM" id="SSF47413">
    <property type="entry name" value="lambda repressor-like DNA-binding domains"/>
    <property type="match status" value="1"/>
</dbReference>
<dbReference type="InterPro" id="IPR010982">
    <property type="entry name" value="Lambda_DNA-bd_dom_sf"/>
</dbReference>
<evidence type="ECO:0000313" key="3">
    <source>
        <dbReference type="EMBL" id="TWX62302.1"/>
    </source>
</evidence>
<dbReference type="Pfam" id="PF13464">
    <property type="entry name" value="RodZ_C"/>
    <property type="match status" value="1"/>
</dbReference>
<organism evidence="4 6">
    <name type="scientific">Colwellia hornerae</name>
    <dbReference type="NCBI Taxonomy" id="89402"/>
    <lineage>
        <taxon>Bacteria</taxon>
        <taxon>Pseudomonadati</taxon>
        <taxon>Pseudomonadota</taxon>
        <taxon>Gammaproteobacteria</taxon>
        <taxon>Alteromonadales</taxon>
        <taxon>Colwelliaceae</taxon>
        <taxon>Colwellia</taxon>
    </lineage>
</organism>
<keyword evidence="5" id="KW-1185">Reference proteome</keyword>
<dbReference type="GO" id="GO:0003677">
    <property type="term" value="F:DNA binding"/>
    <property type="evidence" value="ECO:0007669"/>
    <property type="project" value="InterPro"/>
</dbReference>
<dbReference type="PANTHER" id="PTHR34475:SF1">
    <property type="entry name" value="CYTOSKELETON PROTEIN RODZ"/>
    <property type="match status" value="1"/>
</dbReference>
<evidence type="ECO:0000259" key="2">
    <source>
        <dbReference type="PROSITE" id="PS50943"/>
    </source>
</evidence>
<dbReference type="OrthoDB" id="9790252at2"/>
<evidence type="ECO:0000313" key="5">
    <source>
        <dbReference type="Proteomes" id="UP000321525"/>
    </source>
</evidence>
<keyword evidence="1" id="KW-0812">Transmembrane</keyword>
<dbReference type="Proteomes" id="UP000321525">
    <property type="component" value="Unassembled WGS sequence"/>
</dbReference>
<dbReference type="EMBL" id="VOLR01000003">
    <property type="protein sequence ID" value="TWX62302.1"/>
    <property type="molecule type" value="Genomic_DNA"/>
</dbReference>
<dbReference type="Pfam" id="PF13413">
    <property type="entry name" value="HTH_25"/>
    <property type="match status" value="1"/>
</dbReference>
<comment type="caution">
    <text evidence="4">The sequence shown here is derived from an EMBL/GenBank/DDBJ whole genome shotgun (WGS) entry which is preliminary data.</text>
</comment>
<dbReference type="InterPro" id="IPR025194">
    <property type="entry name" value="RodZ-like_C"/>
</dbReference>